<evidence type="ECO:0000313" key="2">
    <source>
        <dbReference type="EMBL" id="KAJ7730797.1"/>
    </source>
</evidence>
<gene>
    <name evidence="2" type="ORF">B0H16DRAFT_1469473</name>
</gene>
<proteinExistence type="predicted"/>
<feature type="compositionally biased region" description="Basic residues" evidence="1">
    <location>
        <begin position="463"/>
        <end position="475"/>
    </location>
</feature>
<feature type="compositionally biased region" description="Basic residues" evidence="1">
    <location>
        <begin position="429"/>
        <end position="438"/>
    </location>
</feature>
<accession>A0AAD7HY99</accession>
<dbReference type="AlphaFoldDB" id="A0AAD7HY99"/>
<reference evidence="2" key="1">
    <citation type="submission" date="2023-03" db="EMBL/GenBank/DDBJ databases">
        <title>Massive genome expansion in bonnet fungi (Mycena s.s.) driven by repeated elements and novel gene families across ecological guilds.</title>
        <authorList>
            <consortium name="Lawrence Berkeley National Laboratory"/>
            <person name="Harder C.B."/>
            <person name="Miyauchi S."/>
            <person name="Viragh M."/>
            <person name="Kuo A."/>
            <person name="Thoen E."/>
            <person name="Andreopoulos B."/>
            <person name="Lu D."/>
            <person name="Skrede I."/>
            <person name="Drula E."/>
            <person name="Henrissat B."/>
            <person name="Morin E."/>
            <person name="Kohler A."/>
            <person name="Barry K."/>
            <person name="LaButti K."/>
            <person name="Morin E."/>
            <person name="Salamov A."/>
            <person name="Lipzen A."/>
            <person name="Mereny Z."/>
            <person name="Hegedus B."/>
            <person name="Baldrian P."/>
            <person name="Stursova M."/>
            <person name="Weitz H."/>
            <person name="Taylor A."/>
            <person name="Grigoriev I.V."/>
            <person name="Nagy L.G."/>
            <person name="Martin F."/>
            <person name="Kauserud H."/>
        </authorList>
    </citation>
    <scope>NUCLEOTIDE SEQUENCE</scope>
    <source>
        <strain evidence="2">CBHHK182m</strain>
    </source>
</reference>
<feature type="region of interest" description="Disordered" evidence="1">
    <location>
        <begin position="183"/>
        <end position="213"/>
    </location>
</feature>
<keyword evidence="3" id="KW-1185">Reference proteome</keyword>
<evidence type="ECO:0000256" key="1">
    <source>
        <dbReference type="SAM" id="MobiDB-lite"/>
    </source>
</evidence>
<protein>
    <submittedName>
        <fullName evidence="2">Uncharacterized protein</fullName>
    </submittedName>
</protein>
<name>A0AAD7HY99_9AGAR</name>
<dbReference type="EMBL" id="JARKIB010000157">
    <property type="protein sequence ID" value="KAJ7730797.1"/>
    <property type="molecule type" value="Genomic_DNA"/>
</dbReference>
<dbReference type="Proteomes" id="UP001215598">
    <property type="component" value="Unassembled WGS sequence"/>
</dbReference>
<feature type="region of interest" description="Disordered" evidence="1">
    <location>
        <begin position="426"/>
        <end position="475"/>
    </location>
</feature>
<sequence>MDVPGALFWARLKAIALPRVPDYDELLAGHGPTRHILQPQQTIVDLEVSVDETNDVHSLDDAQELDREEHIEQLAKGVGVVDDVEQGTMRKDVQDDIAFVSEGQQRVGRDDRASQIWCEGMQPPQIAVLPKIPRPDDLKGDHKRTIFVLLIQVFPLLVAGGNGSHTRYMRRCIPWDDSRDSHTVTTEYETDGNRGTHGVEQKRAPRDGITNGVLGRHTDKDYAAQEVAELKMAKTYTRWTKIEGLQLIIENKTGLCNRLPTLQERREPRRPLPSREAQNRVVEGGAFRTRCKRTRHQRRFAPSWSYMHYEMHGGDGAKRLSSPRVQQYLSNGRTPAQAKNAAQLLFRAAHAVSKGRVDDVCQDCSGNSAKIILTCCEFNYPYHLHCIRRRHFDQMFGLEQLFGCRYCSERSKPINVEWLIMPRKEHEDRRRHKHKISRERRAEQLKMNKEMKAKEMARNTDRLRRRRARRKNSDN</sequence>
<feature type="compositionally biased region" description="Basic and acidic residues" evidence="1">
    <location>
        <begin position="191"/>
        <end position="206"/>
    </location>
</feature>
<feature type="compositionally biased region" description="Basic and acidic residues" evidence="1">
    <location>
        <begin position="439"/>
        <end position="462"/>
    </location>
</feature>
<comment type="caution">
    <text evidence="2">The sequence shown here is derived from an EMBL/GenBank/DDBJ whole genome shotgun (WGS) entry which is preliminary data.</text>
</comment>
<organism evidence="2 3">
    <name type="scientific">Mycena metata</name>
    <dbReference type="NCBI Taxonomy" id="1033252"/>
    <lineage>
        <taxon>Eukaryota</taxon>
        <taxon>Fungi</taxon>
        <taxon>Dikarya</taxon>
        <taxon>Basidiomycota</taxon>
        <taxon>Agaricomycotina</taxon>
        <taxon>Agaricomycetes</taxon>
        <taxon>Agaricomycetidae</taxon>
        <taxon>Agaricales</taxon>
        <taxon>Marasmiineae</taxon>
        <taxon>Mycenaceae</taxon>
        <taxon>Mycena</taxon>
    </lineage>
</organism>
<evidence type="ECO:0000313" key="3">
    <source>
        <dbReference type="Proteomes" id="UP001215598"/>
    </source>
</evidence>